<evidence type="ECO:0000313" key="1">
    <source>
        <dbReference type="EMBL" id="RKU39762.1"/>
    </source>
</evidence>
<dbReference type="AlphaFoldDB" id="A0A420XVR8"/>
<comment type="caution">
    <text evidence="1">The sequence shown here is derived from an EMBL/GenBank/DDBJ whole genome shotgun (WGS) entry which is preliminary data.</text>
</comment>
<gene>
    <name evidence="1" type="ORF">DL546_000088</name>
</gene>
<dbReference type="Proteomes" id="UP000275385">
    <property type="component" value="Unassembled WGS sequence"/>
</dbReference>
<protein>
    <submittedName>
        <fullName evidence="1">Uncharacterized protein</fullName>
    </submittedName>
</protein>
<proteinExistence type="predicted"/>
<accession>A0A420XVR8</accession>
<dbReference type="EMBL" id="QVQW01000152">
    <property type="protein sequence ID" value="RKU39762.1"/>
    <property type="molecule type" value="Genomic_DNA"/>
</dbReference>
<sequence length="129" mass="14512">MSNFDHNGLPRQARGTLALVWTTHVKISDLMDISVVVVRGVVQQRKLEARDTTIADRQPTIKETYHATTLDAEVKEESSVVETVEEESRCQDGSLLDIVDLIVDLKKRSPYFAQEVMQTVVQEVMKALA</sequence>
<evidence type="ECO:0000313" key="2">
    <source>
        <dbReference type="Proteomes" id="UP000275385"/>
    </source>
</evidence>
<organism evidence="1 2">
    <name type="scientific">Coniochaeta pulveracea</name>
    <dbReference type="NCBI Taxonomy" id="177199"/>
    <lineage>
        <taxon>Eukaryota</taxon>
        <taxon>Fungi</taxon>
        <taxon>Dikarya</taxon>
        <taxon>Ascomycota</taxon>
        <taxon>Pezizomycotina</taxon>
        <taxon>Sordariomycetes</taxon>
        <taxon>Sordariomycetidae</taxon>
        <taxon>Coniochaetales</taxon>
        <taxon>Coniochaetaceae</taxon>
        <taxon>Coniochaeta</taxon>
    </lineage>
</organism>
<reference evidence="1 2" key="1">
    <citation type="submission" date="2018-08" db="EMBL/GenBank/DDBJ databases">
        <title>Draft genome of the lignicolous fungus Coniochaeta pulveracea.</title>
        <authorList>
            <person name="Borstlap C.J."/>
            <person name="De Witt R.N."/>
            <person name="Botha A."/>
            <person name="Volschenk H."/>
        </authorList>
    </citation>
    <scope>NUCLEOTIDE SEQUENCE [LARGE SCALE GENOMIC DNA]</scope>
    <source>
        <strain evidence="1 2">CAB683</strain>
    </source>
</reference>
<keyword evidence="2" id="KW-1185">Reference proteome</keyword>
<name>A0A420XVR8_9PEZI</name>